<proteinExistence type="predicted"/>
<protein>
    <recommendedName>
        <fullName evidence="4">Transmembrane protein</fullName>
    </recommendedName>
</protein>
<keyword evidence="1" id="KW-0472">Membrane</keyword>
<feature type="transmembrane region" description="Helical" evidence="1">
    <location>
        <begin position="123"/>
        <end position="143"/>
    </location>
</feature>
<comment type="caution">
    <text evidence="2">The sequence shown here is derived from an EMBL/GenBank/DDBJ whole genome shotgun (WGS) entry which is preliminary data.</text>
</comment>
<keyword evidence="3" id="KW-1185">Reference proteome</keyword>
<dbReference type="Proteomes" id="UP001365128">
    <property type="component" value="Unassembled WGS sequence"/>
</dbReference>
<evidence type="ECO:0008006" key="4">
    <source>
        <dbReference type="Google" id="ProtNLM"/>
    </source>
</evidence>
<feature type="transmembrane region" description="Helical" evidence="1">
    <location>
        <begin position="191"/>
        <end position="206"/>
    </location>
</feature>
<name>A0ABR1MDF6_9PEZI</name>
<sequence length="377" mass="43534">MKQKTSKTVVLRRIAPETPVAKSKPPFTLYNLIDTPWLERVLDSPPTAAMEQINIEEPTGIVWRSALPDATPAPPVVKRLTIDPPPGLMGAFAVPQHPGVTKNGTAFRDTPGHKQFQADVRSLVQLFVLVLSFVIGYIVLMVIRKLTDHETPRERAQRLRNRWLKMIWMVETTFHLLSIPFRLIFFLIRRIWFPISIILWLIRLVFGSIPHFLIFVIFLPLNLALLIGWTVVQIVRLVRRGWLVAFPPGDCTDCRILTELWVTIIAHEATKLLLFTHALFDLPLPSSSGSFAWVLVIWQNHTLLRACVNTLVLILFQRRLSRIIRSSHQSALQHFDPRRHDGAQLIPVERLLDAWRRRAQGLDIDHELERFFDDRGW</sequence>
<dbReference type="EMBL" id="JBBPDW010000015">
    <property type="protein sequence ID" value="KAK7546366.1"/>
    <property type="molecule type" value="Genomic_DNA"/>
</dbReference>
<evidence type="ECO:0000256" key="1">
    <source>
        <dbReference type="SAM" id="Phobius"/>
    </source>
</evidence>
<keyword evidence="1" id="KW-1133">Transmembrane helix</keyword>
<reference evidence="2 3" key="1">
    <citation type="submission" date="2024-04" db="EMBL/GenBank/DDBJ databases">
        <title>Phyllosticta paracitricarpa is synonymous to the EU quarantine fungus P. citricarpa based on phylogenomic analyses.</title>
        <authorList>
            <consortium name="Lawrence Berkeley National Laboratory"/>
            <person name="Van Ingen-Buijs V.A."/>
            <person name="Van Westerhoven A.C."/>
            <person name="Haridas S."/>
            <person name="Skiadas P."/>
            <person name="Martin F."/>
            <person name="Groenewald J.Z."/>
            <person name="Crous P.W."/>
            <person name="Seidl M.F."/>
        </authorList>
    </citation>
    <scope>NUCLEOTIDE SEQUENCE [LARGE SCALE GENOMIC DNA]</scope>
    <source>
        <strain evidence="2 3">CBS 122670</strain>
    </source>
</reference>
<keyword evidence="1" id="KW-0812">Transmembrane</keyword>
<organism evidence="2 3">
    <name type="scientific">Phyllosticta citricarpa</name>
    <dbReference type="NCBI Taxonomy" id="55181"/>
    <lineage>
        <taxon>Eukaryota</taxon>
        <taxon>Fungi</taxon>
        <taxon>Dikarya</taxon>
        <taxon>Ascomycota</taxon>
        <taxon>Pezizomycotina</taxon>
        <taxon>Dothideomycetes</taxon>
        <taxon>Dothideomycetes incertae sedis</taxon>
        <taxon>Botryosphaeriales</taxon>
        <taxon>Phyllostictaceae</taxon>
        <taxon>Phyllosticta</taxon>
    </lineage>
</organism>
<evidence type="ECO:0000313" key="3">
    <source>
        <dbReference type="Proteomes" id="UP001365128"/>
    </source>
</evidence>
<accession>A0ABR1MDF6</accession>
<evidence type="ECO:0000313" key="2">
    <source>
        <dbReference type="EMBL" id="KAK7546366.1"/>
    </source>
</evidence>
<feature type="transmembrane region" description="Helical" evidence="1">
    <location>
        <begin position="213"/>
        <end position="235"/>
    </location>
</feature>
<gene>
    <name evidence="2" type="ORF">IWX46DRAFT_580990</name>
</gene>